<evidence type="ECO:0000256" key="6">
    <source>
        <dbReference type="ARBA" id="ARBA00022771"/>
    </source>
</evidence>
<evidence type="ECO:0000256" key="9">
    <source>
        <dbReference type="ARBA" id="ARBA00022989"/>
    </source>
</evidence>
<keyword evidence="9 13" id="KW-1133">Transmembrane helix</keyword>
<keyword evidence="4 13" id="KW-0812">Transmembrane</keyword>
<keyword evidence="5" id="KW-0479">Metal-binding</keyword>
<dbReference type="EnsemblPlants" id="KQK18634">
    <property type="protein sequence ID" value="KQK18634"/>
    <property type="gene ID" value="BRADI_1g43750v3"/>
</dbReference>
<keyword evidence="6 12" id="KW-0863">Zinc-finger</keyword>
<organism evidence="16">
    <name type="scientific">Brachypodium distachyon</name>
    <name type="common">Purple false brome</name>
    <name type="synonym">Trachynia distachya</name>
    <dbReference type="NCBI Taxonomy" id="15368"/>
    <lineage>
        <taxon>Eukaryota</taxon>
        <taxon>Viridiplantae</taxon>
        <taxon>Streptophyta</taxon>
        <taxon>Embryophyta</taxon>
        <taxon>Tracheophyta</taxon>
        <taxon>Spermatophyta</taxon>
        <taxon>Magnoliopsida</taxon>
        <taxon>Liliopsida</taxon>
        <taxon>Poales</taxon>
        <taxon>Poaceae</taxon>
        <taxon>BOP clade</taxon>
        <taxon>Pooideae</taxon>
        <taxon>Stipodae</taxon>
        <taxon>Brachypodieae</taxon>
        <taxon>Brachypodium</taxon>
    </lineage>
</organism>
<dbReference type="Gene3D" id="3.30.40.10">
    <property type="entry name" value="Zinc/RING finger domain, C3HC4 (zinc finger)"/>
    <property type="match status" value="1"/>
</dbReference>
<evidence type="ECO:0000313" key="17">
    <source>
        <dbReference type="Proteomes" id="UP000008810"/>
    </source>
</evidence>
<evidence type="ECO:0000256" key="5">
    <source>
        <dbReference type="ARBA" id="ARBA00022723"/>
    </source>
</evidence>
<evidence type="ECO:0000256" key="8">
    <source>
        <dbReference type="ARBA" id="ARBA00022833"/>
    </source>
</evidence>
<evidence type="ECO:0000256" key="7">
    <source>
        <dbReference type="ARBA" id="ARBA00022786"/>
    </source>
</evidence>
<feature type="domain" description="RING-type" evidence="14">
    <location>
        <begin position="80"/>
        <end position="122"/>
    </location>
</feature>
<dbReference type="GO" id="GO:0016567">
    <property type="term" value="P:protein ubiquitination"/>
    <property type="evidence" value="ECO:0000318"/>
    <property type="project" value="GO_Central"/>
</dbReference>
<keyword evidence="10 13" id="KW-0472">Membrane</keyword>
<dbReference type="SMART" id="SM00184">
    <property type="entry name" value="RING"/>
    <property type="match status" value="1"/>
</dbReference>
<evidence type="ECO:0000256" key="4">
    <source>
        <dbReference type="ARBA" id="ARBA00022692"/>
    </source>
</evidence>
<dbReference type="GO" id="GO:0016740">
    <property type="term" value="F:transferase activity"/>
    <property type="evidence" value="ECO:0007669"/>
    <property type="project" value="UniProtKB-KW"/>
</dbReference>
<dbReference type="Proteomes" id="UP000008810">
    <property type="component" value="Chromosome 1"/>
</dbReference>
<comment type="similarity">
    <text evidence="11">Belongs to the RING-type zinc finger family. ATL subfamily.</text>
</comment>
<comment type="pathway">
    <text evidence="2">Protein modification; protein ubiquitination.</text>
</comment>
<dbReference type="RefSeq" id="XP_003560821.1">
    <property type="nucleotide sequence ID" value="XM_003560773.4"/>
</dbReference>
<dbReference type="InterPro" id="IPR013083">
    <property type="entry name" value="Znf_RING/FYVE/PHD"/>
</dbReference>
<evidence type="ECO:0000313" key="15">
    <source>
        <dbReference type="EMBL" id="KQK18634.1"/>
    </source>
</evidence>
<sequence>MVSPSAALSIAALAAGVTLMFLVHVLVIFWALRRDRDMDDAEERGAAENGSGAGEVNKVLTADELDTLPCYDFDASGGDCAVCLEAFEAGDRCRRLPRCQHSFHAPCVDSWLKKSRCCPVCRADVVGGPGELKVKVVAEEGEMPRPLPLEMAERSGGSPVALEVVSERMQEHSRGSIPDGG</sequence>
<evidence type="ECO:0000313" key="16">
    <source>
        <dbReference type="EnsemblPlants" id="KQK18634"/>
    </source>
</evidence>
<dbReference type="Gramene" id="KQK18634">
    <property type="protein sequence ID" value="KQK18634"/>
    <property type="gene ID" value="BRADI_1g43750v3"/>
</dbReference>
<evidence type="ECO:0000256" key="3">
    <source>
        <dbReference type="ARBA" id="ARBA00022679"/>
    </source>
</evidence>
<accession>I1GZ39</accession>
<name>I1GZ39_BRADI</name>
<protein>
    <recommendedName>
        <fullName evidence="14">RING-type domain-containing protein</fullName>
    </recommendedName>
</protein>
<evidence type="ECO:0000256" key="13">
    <source>
        <dbReference type="SAM" id="Phobius"/>
    </source>
</evidence>
<dbReference type="UniPathway" id="UPA00143"/>
<keyword evidence="8" id="KW-0862">Zinc</keyword>
<dbReference type="SUPFAM" id="SSF57850">
    <property type="entry name" value="RING/U-box"/>
    <property type="match status" value="1"/>
</dbReference>
<dbReference type="InterPro" id="IPR001841">
    <property type="entry name" value="Znf_RING"/>
</dbReference>
<dbReference type="HOGENOM" id="CLU_013137_15_5_1"/>
<dbReference type="OrthoDB" id="8062037at2759"/>
<dbReference type="EMBL" id="CM000880">
    <property type="protein sequence ID" value="KQK18634.1"/>
    <property type="molecule type" value="Genomic_DNA"/>
</dbReference>
<dbReference type="OMA" id="YKMESTS"/>
<reference evidence="15" key="2">
    <citation type="submission" date="2017-06" db="EMBL/GenBank/DDBJ databases">
        <title>WGS assembly of Brachypodium distachyon.</title>
        <authorList>
            <consortium name="The International Brachypodium Initiative"/>
            <person name="Lucas S."/>
            <person name="Harmon-Smith M."/>
            <person name="Lail K."/>
            <person name="Tice H."/>
            <person name="Grimwood J."/>
            <person name="Bruce D."/>
            <person name="Barry K."/>
            <person name="Shu S."/>
            <person name="Lindquist E."/>
            <person name="Wang M."/>
            <person name="Pitluck S."/>
            <person name="Vogel J.P."/>
            <person name="Garvin D.F."/>
            <person name="Mockler T.C."/>
            <person name="Schmutz J."/>
            <person name="Rokhsar D."/>
            <person name="Bevan M.W."/>
        </authorList>
    </citation>
    <scope>NUCLEOTIDE SEQUENCE</scope>
    <source>
        <strain evidence="15">Bd21</strain>
    </source>
</reference>
<evidence type="ECO:0000256" key="12">
    <source>
        <dbReference type="PROSITE-ProRule" id="PRU00175"/>
    </source>
</evidence>
<feature type="transmembrane region" description="Helical" evidence="13">
    <location>
        <begin position="6"/>
        <end position="32"/>
    </location>
</feature>
<dbReference type="GO" id="GO:0016020">
    <property type="term" value="C:membrane"/>
    <property type="evidence" value="ECO:0007669"/>
    <property type="project" value="UniProtKB-SubCell"/>
</dbReference>
<gene>
    <name evidence="16" type="primary">LOC100834671</name>
    <name evidence="15" type="ORF">BRADI_1g43750v3</name>
</gene>
<dbReference type="CDD" id="cd16461">
    <property type="entry name" value="RING-H2_EL5-like"/>
    <property type="match status" value="1"/>
</dbReference>
<comment type="subcellular location">
    <subcellularLocation>
        <location evidence="1">Membrane</location>
        <topology evidence="1">Single-pass membrane protein</topology>
    </subcellularLocation>
</comment>
<dbReference type="GO" id="GO:0008270">
    <property type="term" value="F:zinc ion binding"/>
    <property type="evidence" value="ECO:0007669"/>
    <property type="project" value="UniProtKB-KW"/>
</dbReference>
<dbReference type="GeneID" id="100834671"/>
<dbReference type="STRING" id="15368.I1GZ39"/>
<dbReference type="PROSITE" id="PS50089">
    <property type="entry name" value="ZF_RING_2"/>
    <property type="match status" value="1"/>
</dbReference>
<proteinExistence type="inferred from homology"/>
<dbReference type="PANTHER" id="PTHR45768">
    <property type="entry name" value="E3 UBIQUITIN-PROTEIN LIGASE RNF13-LIKE"/>
    <property type="match status" value="1"/>
</dbReference>
<dbReference type="KEGG" id="bdi:100834671"/>
<keyword evidence="3" id="KW-0808">Transferase</keyword>
<evidence type="ECO:0000259" key="14">
    <source>
        <dbReference type="PROSITE" id="PS50089"/>
    </source>
</evidence>
<evidence type="ECO:0000256" key="1">
    <source>
        <dbReference type="ARBA" id="ARBA00004167"/>
    </source>
</evidence>
<reference evidence="16" key="3">
    <citation type="submission" date="2018-08" db="UniProtKB">
        <authorList>
            <consortium name="EnsemblPlants"/>
        </authorList>
    </citation>
    <scope>IDENTIFICATION</scope>
    <source>
        <strain evidence="16">cv. Bd21</strain>
    </source>
</reference>
<dbReference type="PANTHER" id="PTHR45768:SF61">
    <property type="entry name" value="RING-H2 FINGER PROTEIN ATL18"/>
    <property type="match status" value="1"/>
</dbReference>
<keyword evidence="17" id="KW-1185">Reference proteome</keyword>
<keyword evidence="7" id="KW-0833">Ubl conjugation pathway</keyword>
<dbReference type="FunFam" id="3.30.40.10:FF:000724">
    <property type="entry name" value="RING-H2 finger protein ATL56"/>
    <property type="match status" value="1"/>
</dbReference>
<evidence type="ECO:0000256" key="11">
    <source>
        <dbReference type="ARBA" id="ARBA00024209"/>
    </source>
</evidence>
<reference evidence="15 16" key="1">
    <citation type="journal article" date="2010" name="Nature">
        <title>Genome sequencing and analysis of the model grass Brachypodium distachyon.</title>
        <authorList>
            <consortium name="International Brachypodium Initiative"/>
        </authorList>
    </citation>
    <scope>NUCLEOTIDE SEQUENCE [LARGE SCALE GENOMIC DNA]</scope>
    <source>
        <strain evidence="15">Bd21</strain>
        <strain evidence="16">cv. Bd21</strain>
    </source>
</reference>
<dbReference type="AlphaFoldDB" id="I1GZ39"/>
<evidence type="ECO:0000256" key="2">
    <source>
        <dbReference type="ARBA" id="ARBA00004906"/>
    </source>
</evidence>
<dbReference type="Pfam" id="PF13639">
    <property type="entry name" value="zf-RING_2"/>
    <property type="match status" value="1"/>
</dbReference>
<dbReference type="eggNOG" id="KOG0800">
    <property type="taxonomic scope" value="Eukaryota"/>
</dbReference>
<evidence type="ECO:0000256" key="10">
    <source>
        <dbReference type="ARBA" id="ARBA00023136"/>
    </source>
</evidence>